<dbReference type="SUPFAM" id="SSF52540">
    <property type="entry name" value="P-loop containing nucleoside triphosphate hydrolases"/>
    <property type="match status" value="1"/>
</dbReference>
<keyword evidence="2" id="KW-0808">Transferase</keyword>
<dbReference type="Pfam" id="PF07728">
    <property type="entry name" value="AAA_5"/>
    <property type="match status" value="1"/>
</dbReference>
<dbReference type="SMART" id="SM00382">
    <property type="entry name" value="AAA"/>
    <property type="match status" value="1"/>
</dbReference>
<dbReference type="EC" id="2.3.2.27" evidence="2"/>
<dbReference type="Gene3D" id="3.40.50.300">
    <property type="entry name" value="P-loop containing nucleotide triphosphate hydrolases"/>
    <property type="match status" value="1"/>
</dbReference>
<protein>
    <submittedName>
        <fullName evidence="2">RNF213</fullName>
        <ecNumber evidence="2">2.3.2.27</ecNumber>
    </submittedName>
</protein>
<dbReference type="PANTHER" id="PTHR22605:SF16">
    <property type="entry name" value="E3 UBIQUITIN-PROTEIN LIGASE RNF213"/>
    <property type="match status" value="1"/>
</dbReference>
<evidence type="ECO:0000313" key="2">
    <source>
        <dbReference type="EMBL" id="CAG2215370.1"/>
    </source>
</evidence>
<dbReference type="InterPro" id="IPR003593">
    <property type="entry name" value="AAA+_ATPase"/>
</dbReference>
<keyword evidence="3" id="KW-1185">Reference proteome</keyword>
<dbReference type="OrthoDB" id="5976613at2759"/>
<dbReference type="PANTHER" id="PTHR22605">
    <property type="entry name" value="RZ-TYPE DOMAIN-CONTAINING PROTEIN"/>
    <property type="match status" value="1"/>
</dbReference>
<dbReference type="InterPro" id="IPR011704">
    <property type="entry name" value="ATPase_dyneun-rel_AAA"/>
</dbReference>
<organism evidence="2 3">
    <name type="scientific">Mytilus edulis</name>
    <name type="common">Blue mussel</name>
    <dbReference type="NCBI Taxonomy" id="6550"/>
    <lineage>
        <taxon>Eukaryota</taxon>
        <taxon>Metazoa</taxon>
        <taxon>Spiralia</taxon>
        <taxon>Lophotrochozoa</taxon>
        <taxon>Mollusca</taxon>
        <taxon>Bivalvia</taxon>
        <taxon>Autobranchia</taxon>
        <taxon>Pteriomorphia</taxon>
        <taxon>Mytilida</taxon>
        <taxon>Mytiloidea</taxon>
        <taxon>Mytilidae</taxon>
        <taxon>Mytilinae</taxon>
        <taxon>Mytilus</taxon>
    </lineage>
</organism>
<accession>A0A8S3S7U6</accession>
<evidence type="ECO:0000313" key="3">
    <source>
        <dbReference type="Proteomes" id="UP000683360"/>
    </source>
</evidence>
<name>A0A8S3S7U6_MYTED</name>
<feature type="domain" description="AAA+ ATPase" evidence="1">
    <location>
        <begin position="595"/>
        <end position="738"/>
    </location>
</feature>
<dbReference type="InterPro" id="IPR031248">
    <property type="entry name" value="RNF213"/>
</dbReference>
<dbReference type="GO" id="GO:0005524">
    <property type="term" value="F:ATP binding"/>
    <property type="evidence" value="ECO:0007669"/>
    <property type="project" value="InterPro"/>
</dbReference>
<sequence>MFQKNVEDTSMKMLDRDLLRTCSILREITKEQAESLKEFIKCESLVKWLQNTMTGGLKELQVFVDLASTSAGEGDMEIAKVNCLHSATTGYAPLIFNLGKECNTKDFGKCQDVWKELDLNPQLPQKLSDTERHLEWLKSVKECHGAIEVTTLSQAEAINNRVLSDVIELHVPQEEGRSSSKNKSYRYEQLHDLQSRLMLVTGKAEKGKDDVDRFMLKIDESDLSFEIEKEALKNVDTNDIERGIAGCMTNEDLLTESLCPNLTPEQADATLVTIIESLISGLLLRPRQRSPDILQCYTSGEPNLLICPQSEIYKTVVSVYSNDEDSPLPQADEVLICTLKTTLDMVQEGVDTFLFQLLVLGCHRHSSGYLWRRSEMDYYIIESMPLLDMDNSGQRQGEQLKYIHTCLDILPSVTCRTPRECLDIISIPGIKPFDFTDNDILFDNQLLASKIFRRPYMYLKKLVIDKTDKQLQTSIHQVIDILEENTIQANDVDNKTMFRNLTQDFATRSLVVSEQTPMQMLQRHEQKDNHVDIIQQYQMRRTWETRFNIERRTGNLVEHQTRTVLEQQIITPNLFDALERNKVDLDENFDSLPRCDIPVIIMGETGCGKTRLVKFMCSLQQPPNVNVENMIVMKVHGGTTPSDIIRKVQDAENIASRNTDKYPNMFTVLFFDEANTTEAIGLLKEMMCDKSLHGKPMKLHQSLKVIAACNPYRKHSDALIKRLEQAGLGYHVDAGKNFRYDWSCANEETGVSCSAITTKYASISLGLWTIERGR</sequence>
<dbReference type="Proteomes" id="UP000683360">
    <property type="component" value="Unassembled WGS sequence"/>
</dbReference>
<evidence type="ECO:0000259" key="1">
    <source>
        <dbReference type="SMART" id="SM00382"/>
    </source>
</evidence>
<dbReference type="AlphaFoldDB" id="A0A8S3S7U6"/>
<reference evidence="2" key="1">
    <citation type="submission" date="2021-03" db="EMBL/GenBank/DDBJ databases">
        <authorList>
            <person name="Bekaert M."/>
        </authorList>
    </citation>
    <scope>NUCLEOTIDE SEQUENCE</scope>
</reference>
<dbReference type="InterPro" id="IPR027417">
    <property type="entry name" value="P-loop_NTPase"/>
</dbReference>
<dbReference type="GO" id="GO:0016887">
    <property type="term" value="F:ATP hydrolysis activity"/>
    <property type="evidence" value="ECO:0007669"/>
    <property type="project" value="InterPro"/>
</dbReference>
<gene>
    <name evidence="2" type="ORF">MEDL_29201</name>
</gene>
<dbReference type="EMBL" id="CAJPWZ010001442">
    <property type="protein sequence ID" value="CAG2215370.1"/>
    <property type="molecule type" value="Genomic_DNA"/>
</dbReference>
<dbReference type="GO" id="GO:0061630">
    <property type="term" value="F:ubiquitin protein ligase activity"/>
    <property type="evidence" value="ECO:0007669"/>
    <property type="project" value="UniProtKB-EC"/>
</dbReference>
<proteinExistence type="predicted"/>
<keyword evidence="2" id="KW-0012">Acyltransferase</keyword>
<comment type="caution">
    <text evidence="2">The sequence shown here is derived from an EMBL/GenBank/DDBJ whole genome shotgun (WGS) entry which is preliminary data.</text>
</comment>